<dbReference type="EMBL" id="ML213520">
    <property type="protein sequence ID" value="TFK48337.1"/>
    <property type="molecule type" value="Genomic_DNA"/>
</dbReference>
<dbReference type="GO" id="GO:0003729">
    <property type="term" value="F:mRNA binding"/>
    <property type="evidence" value="ECO:0007669"/>
    <property type="project" value="TreeGrafter"/>
</dbReference>
<feature type="region of interest" description="Disordered" evidence="5">
    <location>
        <begin position="695"/>
        <end position="720"/>
    </location>
</feature>
<feature type="signal peptide" evidence="6">
    <location>
        <begin position="1"/>
        <end position="23"/>
    </location>
</feature>
<evidence type="ECO:0000256" key="6">
    <source>
        <dbReference type="SAM" id="SignalP"/>
    </source>
</evidence>
<keyword evidence="6" id="KW-0732">Signal</keyword>
<proteinExistence type="predicted"/>
<evidence type="ECO:0000256" key="2">
    <source>
        <dbReference type="ARBA" id="ARBA00022771"/>
    </source>
</evidence>
<evidence type="ECO:0000259" key="7">
    <source>
        <dbReference type="PROSITE" id="PS50199"/>
    </source>
</evidence>
<dbReference type="OrthoDB" id="448399at2759"/>
<evidence type="ECO:0000256" key="4">
    <source>
        <dbReference type="PROSITE-ProRule" id="PRU00322"/>
    </source>
</evidence>
<dbReference type="PANTHER" id="PTHR23111">
    <property type="entry name" value="ZINC FINGER PROTEIN"/>
    <property type="match status" value="1"/>
</dbReference>
<accession>A0A5C3MTJ1</accession>
<dbReference type="SUPFAM" id="SSF90209">
    <property type="entry name" value="Ran binding protein zinc finger-like"/>
    <property type="match status" value="2"/>
</dbReference>
<evidence type="ECO:0000256" key="1">
    <source>
        <dbReference type="ARBA" id="ARBA00022723"/>
    </source>
</evidence>
<feature type="compositionally biased region" description="Low complexity" evidence="5">
    <location>
        <begin position="286"/>
        <end position="307"/>
    </location>
</feature>
<dbReference type="SMART" id="SM00547">
    <property type="entry name" value="ZnF_RBZ"/>
    <property type="match status" value="2"/>
</dbReference>
<keyword evidence="2 4" id="KW-0863">Zinc-finger</keyword>
<dbReference type="InterPro" id="IPR036443">
    <property type="entry name" value="Znf_RanBP2_sf"/>
</dbReference>
<name>A0A5C3MTJ1_9AGAM</name>
<protein>
    <recommendedName>
        <fullName evidence="7">RanBP2-type domain-containing protein</fullName>
    </recommendedName>
</protein>
<feature type="region of interest" description="Disordered" evidence="5">
    <location>
        <begin position="407"/>
        <end position="428"/>
    </location>
</feature>
<feature type="region of interest" description="Disordered" evidence="5">
    <location>
        <begin position="280"/>
        <end position="307"/>
    </location>
</feature>
<dbReference type="GO" id="GO:0008270">
    <property type="term" value="F:zinc ion binding"/>
    <property type="evidence" value="ECO:0007669"/>
    <property type="project" value="UniProtKB-KW"/>
</dbReference>
<keyword evidence="3" id="KW-0862">Zinc</keyword>
<organism evidence="8 9">
    <name type="scientific">Heliocybe sulcata</name>
    <dbReference type="NCBI Taxonomy" id="5364"/>
    <lineage>
        <taxon>Eukaryota</taxon>
        <taxon>Fungi</taxon>
        <taxon>Dikarya</taxon>
        <taxon>Basidiomycota</taxon>
        <taxon>Agaricomycotina</taxon>
        <taxon>Agaricomycetes</taxon>
        <taxon>Gloeophyllales</taxon>
        <taxon>Gloeophyllaceae</taxon>
        <taxon>Heliocybe</taxon>
    </lineage>
</organism>
<dbReference type="AlphaFoldDB" id="A0A5C3MTJ1"/>
<dbReference type="PROSITE" id="PS50199">
    <property type="entry name" value="ZF_RANBP2_2"/>
    <property type="match status" value="1"/>
</dbReference>
<evidence type="ECO:0000256" key="5">
    <source>
        <dbReference type="SAM" id="MobiDB-lite"/>
    </source>
</evidence>
<evidence type="ECO:0000256" key="3">
    <source>
        <dbReference type="ARBA" id="ARBA00022833"/>
    </source>
</evidence>
<dbReference type="InterPro" id="IPR001876">
    <property type="entry name" value="Znf_RanBP2"/>
</dbReference>
<keyword evidence="1" id="KW-0479">Metal-binding</keyword>
<reference evidence="8 9" key="1">
    <citation type="journal article" date="2019" name="Nat. Ecol. Evol.">
        <title>Megaphylogeny resolves global patterns of mushroom evolution.</title>
        <authorList>
            <person name="Varga T."/>
            <person name="Krizsan K."/>
            <person name="Foldi C."/>
            <person name="Dima B."/>
            <person name="Sanchez-Garcia M."/>
            <person name="Sanchez-Ramirez S."/>
            <person name="Szollosi G.J."/>
            <person name="Szarkandi J.G."/>
            <person name="Papp V."/>
            <person name="Albert L."/>
            <person name="Andreopoulos W."/>
            <person name="Angelini C."/>
            <person name="Antonin V."/>
            <person name="Barry K.W."/>
            <person name="Bougher N.L."/>
            <person name="Buchanan P."/>
            <person name="Buyck B."/>
            <person name="Bense V."/>
            <person name="Catcheside P."/>
            <person name="Chovatia M."/>
            <person name="Cooper J."/>
            <person name="Damon W."/>
            <person name="Desjardin D."/>
            <person name="Finy P."/>
            <person name="Geml J."/>
            <person name="Haridas S."/>
            <person name="Hughes K."/>
            <person name="Justo A."/>
            <person name="Karasinski D."/>
            <person name="Kautmanova I."/>
            <person name="Kiss B."/>
            <person name="Kocsube S."/>
            <person name="Kotiranta H."/>
            <person name="LaButti K.M."/>
            <person name="Lechner B.E."/>
            <person name="Liimatainen K."/>
            <person name="Lipzen A."/>
            <person name="Lukacs Z."/>
            <person name="Mihaltcheva S."/>
            <person name="Morgado L.N."/>
            <person name="Niskanen T."/>
            <person name="Noordeloos M.E."/>
            <person name="Ohm R.A."/>
            <person name="Ortiz-Santana B."/>
            <person name="Ovrebo C."/>
            <person name="Racz N."/>
            <person name="Riley R."/>
            <person name="Savchenko A."/>
            <person name="Shiryaev A."/>
            <person name="Soop K."/>
            <person name="Spirin V."/>
            <person name="Szebenyi C."/>
            <person name="Tomsovsky M."/>
            <person name="Tulloss R.E."/>
            <person name="Uehling J."/>
            <person name="Grigoriev I.V."/>
            <person name="Vagvolgyi C."/>
            <person name="Papp T."/>
            <person name="Martin F.M."/>
            <person name="Miettinen O."/>
            <person name="Hibbett D.S."/>
            <person name="Nagy L.G."/>
        </authorList>
    </citation>
    <scope>NUCLEOTIDE SEQUENCE [LARGE SCALE GENOMIC DNA]</scope>
    <source>
        <strain evidence="8 9">OMC1185</strain>
    </source>
</reference>
<sequence length="767" mass="83265">MNICALLAVLWLYPALCPPGALCLLPQRPIRQASFHTGQSSSASAVSIQREPWTPLERQLSPPPLFCSMQSYARSQLHLPALDHSLTPVPSNQHTRPIIRVMAPVEDGWSRVQDFSDYPTVVDTFVPRPVSDETPASGRSVLMHKSDTTRAPNTAYESFVTECSRVVRIFNLPPAAPSFLSAVFGASFDGTEQYGMCLTPPVSMWCIREGYSGPRPDEEDSVWAVFRTHDEAVAALVLDGAVLSVAPALEHELLPFQKLQRFDLSGPTASMHVLSAPTLHIPPSPATSLPSLSPTRTTRPTPLRTSVSTNDMHTRVMHDATRFPQDDHHPMPGSYTLSSNPPAARANFRMGDWMCPSPNCAVHNFQRNLSCIGCGSARPVNGYSPPEPLSPTAWSAQNRLCPSPRFMGPQSFHPGMSQPPLSPLQSTSAPLDLSRLIRSQPSPHAPLGSKPPSYPVLTPSGRALAVGGKVQNVSTDPFAPCLMWWPDNEPLPEQSQIRPSTLTGLQFQHPPILNTGNRGPIEHQPGDWVCGKCSYLNWRRRKVCQTCFPYAEGNGDSISAAVQAERIALLASVIAKETQATPTQLSPPAMPSHGAPMHPAHAIGPHPSQSRSTLFIDISPELRGTQSRIDLPSDDTSMCMGSRTIYQTSGHPQASPPSSANSARLSFPIRQAPAPSVPLLPSFLHDIVRSPSLSPASTSSAFSLEDPDESFSLNGHAQPRQDRKLVNKGSFSSLGGGSIWRLDGEESKALSSVNQLERQFTLVDINR</sequence>
<dbReference type="PROSITE" id="PS01358">
    <property type="entry name" value="ZF_RANBP2_1"/>
    <property type="match status" value="2"/>
</dbReference>
<feature type="compositionally biased region" description="Low complexity" evidence="5">
    <location>
        <begin position="695"/>
        <end position="704"/>
    </location>
</feature>
<gene>
    <name evidence="8" type="ORF">OE88DRAFT_1664860</name>
</gene>
<evidence type="ECO:0000313" key="9">
    <source>
        <dbReference type="Proteomes" id="UP000305948"/>
    </source>
</evidence>
<dbReference type="STRING" id="5364.A0A5C3MTJ1"/>
<dbReference type="PANTHER" id="PTHR23111:SF40">
    <property type="entry name" value="RNA-BINDING PROTEIN INVOLVED IN HETEROCHROMATIN ASSEMBLY-RELATED"/>
    <property type="match status" value="1"/>
</dbReference>
<keyword evidence="9" id="KW-1185">Reference proteome</keyword>
<dbReference type="Proteomes" id="UP000305948">
    <property type="component" value="Unassembled WGS sequence"/>
</dbReference>
<feature type="chain" id="PRO_5023034223" description="RanBP2-type domain-containing protein" evidence="6">
    <location>
        <begin position="24"/>
        <end position="767"/>
    </location>
</feature>
<feature type="domain" description="RanBP2-type" evidence="7">
    <location>
        <begin position="349"/>
        <end position="380"/>
    </location>
</feature>
<evidence type="ECO:0000313" key="8">
    <source>
        <dbReference type="EMBL" id="TFK48337.1"/>
    </source>
</evidence>
<dbReference type="Gene3D" id="4.10.1060.10">
    <property type="entry name" value="Zinc finger, RanBP2-type"/>
    <property type="match status" value="2"/>
</dbReference>